<proteinExistence type="predicted"/>
<dbReference type="AlphaFoldDB" id="A0A5N6K4C7"/>
<dbReference type="EMBL" id="VIGI01000008">
    <property type="protein sequence ID" value="KAB8297149.1"/>
    <property type="molecule type" value="Genomic_DNA"/>
</dbReference>
<evidence type="ECO:0000313" key="2">
    <source>
        <dbReference type="EMBL" id="KAB8297149.1"/>
    </source>
</evidence>
<protein>
    <submittedName>
        <fullName evidence="2">Uncharacterized protein</fullName>
    </submittedName>
</protein>
<evidence type="ECO:0000313" key="3">
    <source>
        <dbReference type="Proteomes" id="UP000326757"/>
    </source>
</evidence>
<reference evidence="2 3" key="1">
    <citation type="submission" date="2019-06" db="EMBL/GenBank/DDBJ databases">
        <title>Genome Sequence of the Brown Rot Fungal Pathogen Monilinia laxa.</title>
        <authorList>
            <person name="De Miccolis Angelini R.M."/>
            <person name="Landi L."/>
            <person name="Abate D."/>
            <person name="Pollastro S."/>
            <person name="Romanazzi G."/>
            <person name="Faretra F."/>
        </authorList>
    </citation>
    <scope>NUCLEOTIDE SEQUENCE [LARGE SCALE GENOMIC DNA]</scope>
    <source>
        <strain evidence="2 3">Mlax316</strain>
    </source>
</reference>
<dbReference type="Proteomes" id="UP000326757">
    <property type="component" value="Unassembled WGS sequence"/>
</dbReference>
<name>A0A5N6K4C7_MONLA</name>
<comment type="caution">
    <text evidence="2">The sequence shown here is derived from an EMBL/GenBank/DDBJ whole genome shotgun (WGS) entry which is preliminary data.</text>
</comment>
<keyword evidence="3" id="KW-1185">Reference proteome</keyword>
<keyword evidence="1" id="KW-0472">Membrane</keyword>
<keyword evidence="1" id="KW-0812">Transmembrane</keyword>
<organism evidence="2 3">
    <name type="scientific">Monilinia laxa</name>
    <name type="common">Brown rot fungus</name>
    <name type="synonym">Sclerotinia laxa</name>
    <dbReference type="NCBI Taxonomy" id="61186"/>
    <lineage>
        <taxon>Eukaryota</taxon>
        <taxon>Fungi</taxon>
        <taxon>Dikarya</taxon>
        <taxon>Ascomycota</taxon>
        <taxon>Pezizomycotina</taxon>
        <taxon>Leotiomycetes</taxon>
        <taxon>Helotiales</taxon>
        <taxon>Sclerotiniaceae</taxon>
        <taxon>Monilinia</taxon>
    </lineage>
</organism>
<accession>A0A5N6K4C7</accession>
<keyword evidence="1" id="KW-1133">Transmembrane helix</keyword>
<gene>
    <name evidence="2" type="ORF">EYC80_002530</name>
</gene>
<sequence length="104" mass="11755">MAARGGSWPRATTIGGDAETGIGICPLALASMGAWPCANPRALGISTSTHALLLHILYFLYSTLLHLLCWRFFKYDDHDKLFNIHPLESYRYWRTNRNSSLKSR</sequence>
<feature type="transmembrane region" description="Helical" evidence="1">
    <location>
        <begin position="52"/>
        <end position="73"/>
    </location>
</feature>
<evidence type="ECO:0000256" key="1">
    <source>
        <dbReference type="SAM" id="Phobius"/>
    </source>
</evidence>